<dbReference type="OrthoDB" id="3770142at2759"/>
<feature type="signal peptide" evidence="1">
    <location>
        <begin position="1"/>
        <end position="20"/>
    </location>
</feature>
<comment type="caution">
    <text evidence="2">The sequence shown here is derived from an EMBL/GenBank/DDBJ whole genome shotgun (WGS) entry which is preliminary data.</text>
</comment>
<accession>A0A9P6KWP8</accession>
<keyword evidence="3" id="KW-1185">Reference proteome</keyword>
<sequence length="174" mass="19212">MKYACAVTIAVASLFYSANANFDLYRVGLGGTGVSGNGEGWQAYEAEANCDNKLDWYWVDSDDVSGGKYGVRCEGDGCGRSQDDDDKSLDVIEMNFNSDEHHWTYYKERDGALVDLSDNQVGRCYPFPSPNLNCGLTVGRVDGYRKIRCEIDVTADDINGGRPSKRRAARDFTA</sequence>
<feature type="chain" id="PRO_5040412634" evidence="1">
    <location>
        <begin position="21"/>
        <end position="174"/>
    </location>
</feature>
<name>A0A9P6KWP8_9PLEO</name>
<dbReference type="EMBL" id="WJXW01000001">
    <property type="protein sequence ID" value="KAF9741189.1"/>
    <property type="molecule type" value="Genomic_DNA"/>
</dbReference>
<reference evidence="2" key="1">
    <citation type="journal article" date="2020" name="Mol. Plant Microbe Interact.">
        <title>Genome Sequence of the Biocontrol Agent Coniothyrium minitans strain Conio (IMI 134523).</title>
        <authorList>
            <person name="Patel D."/>
            <person name="Shittu T.A."/>
            <person name="Baroncelli R."/>
            <person name="Muthumeenakshi S."/>
            <person name="Osborne T.H."/>
            <person name="Janganan T.K."/>
            <person name="Sreenivasaprasad S."/>
        </authorList>
    </citation>
    <scope>NUCLEOTIDE SEQUENCE</scope>
    <source>
        <strain evidence="2">Conio</strain>
    </source>
</reference>
<protein>
    <submittedName>
        <fullName evidence="2">Uncharacterized protein</fullName>
    </submittedName>
</protein>
<evidence type="ECO:0000313" key="2">
    <source>
        <dbReference type="EMBL" id="KAF9741189.1"/>
    </source>
</evidence>
<dbReference type="Proteomes" id="UP000756921">
    <property type="component" value="Unassembled WGS sequence"/>
</dbReference>
<gene>
    <name evidence="2" type="ORF">PMIN01_00728</name>
</gene>
<evidence type="ECO:0000256" key="1">
    <source>
        <dbReference type="SAM" id="SignalP"/>
    </source>
</evidence>
<keyword evidence="1" id="KW-0732">Signal</keyword>
<dbReference type="AlphaFoldDB" id="A0A9P6KWP8"/>
<evidence type="ECO:0000313" key="3">
    <source>
        <dbReference type="Proteomes" id="UP000756921"/>
    </source>
</evidence>
<proteinExistence type="predicted"/>
<organism evidence="2 3">
    <name type="scientific">Paraphaeosphaeria minitans</name>
    <dbReference type="NCBI Taxonomy" id="565426"/>
    <lineage>
        <taxon>Eukaryota</taxon>
        <taxon>Fungi</taxon>
        <taxon>Dikarya</taxon>
        <taxon>Ascomycota</taxon>
        <taxon>Pezizomycotina</taxon>
        <taxon>Dothideomycetes</taxon>
        <taxon>Pleosporomycetidae</taxon>
        <taxon>Pleosporales</taxon>
        <taxon>Massarineae</taxon>
        <taxon>Didymosphaeriaceae</taxon>
        <taxon>Paraphaeosphaeria</taxon>
    </lineage>
</organism>